<dbReference type="Gene3D" id="3.40.640.10">
    <property type="entry name" value="Type I PLP-dependent aspartate aminotransferase-like (Major domain)"/>
    <property type="match status" value="1"/>
</dbReference>
<keyword evidence="2" id="KW-1185">Reference proteome</keyword>
<sequence length="34" mass="3835">MVYLSQPTELGTLYSKAELEAISHVCKEKMSNFS</sequence>
<dbReference type="HOGENOM" id="CLU_3376425_0_0_9"/>
<evidence type="ECO:0000313" key="1">
    <source>
        <dbReference type="EMBL" id="ABN43751.1"/>
    </source>
</evidence>
<dbReference type="KEGG" id="ssa:SSA_0294"/>
<proteinExistence type="predicted"/>
<name>A3CKP6_STRSV</name>
<reference evidence="1 2" key="1">
    <citation type="journal article" date="2007" name="J. Bacteriol.">
        <title>Genome of the opportunistic pathogen Streptococcus sanguinis.</title>
        <authorList>
            <person name="Xu P."/>
            <person name="Alves J.M."/>
            <person name="Kitten T."/>
            <person name="Brown A."/>
            <person name="Chen Z."/>
            <person name="Ozaki L.S."/>
            <person name="Manque P."/>
            <person name="Ge X."/>
            <person name="Serrano M.G."/>
            <person name="Puiu D."/>
            <person name="Hendricks S."/>
            <person name="Wang Y."/>
            <person name="Chaplin M.D."/>
            <person name="Akan D."/>
            <person name="Paik S."/>
            <person name="Peterson D.L."/>
            <person name="Macrina F.L."/>
            <person name="Buck G.A."/>
        </authorList>
    </citation>
    <scope>NUCLEOTIDE SEQUENCE [LARGE SCALE GENOMIC DNA]</scope>
    <source>
        <strain evidence="1 2">SK36</strain>
    </source>
</reference>
<dbReference type="AlphaFoldDB" id="A3CKP6"/>
<evidence type="ECO:0000313" key="2">
    <source>
        <dbReference type="Proteomes" id="UP000002148"/>
    </source>
</evidence>
<dbReference type="PATRIC" id="fig|388919.9.peg.284"/>
<dbReference type="STRING" id="388919.SSA_0294"/>
<gene>
    <name evidence="1" type="ordered locus">SSA_0294</name>
</gene>
<protein>
    <submittedName>
        <fullName evidence="1">Uncharacterized protein</fullName>
    </submittedName>
</protein>
<dbReference type="InterPro" id="IPR015421">
    <property type="entry name" value="PyrdxlP-dep_Trfase_major"/>
</dbReference>
<dbReference type="Proteomes" id="UP000002148">
    <property type="component" value="Chromosome"/>
</dbReference>
<dbReference type="EMBL" id="CP000387">
    <property type="protein sequence ID" value="ABN43751.1"/>
    <property type="molecule type" value="Genomic_DNA"/>
</dbReference>
<accession>A3CKP6</accession>
<dbReference type="OrthoDB" id="9774495at2"/>
<organism evidence="1 2">
    <name type="scientific">Streptococcus sanguinis (strain SK36)</name>
    <dbReference type="NCBI Taxonomy" id="388919"/>
    <lineage>
        <taxon>Bacteria</taxon>
        <taxon>Bacillati</taxon>
        <taxon>Bacillota</taxon>
        <taxon>Bacilli</taxon>
        <taxon>Lactobacillales</taxon>
        <taxon>Streptococcaceae</taxon>
        <taxon>Streptococcus</taxon>
    </lineage>
</organism>